<feature type="region of interest" description="Disordered" evidence="1">
    <location>
        <begin position="1"/>
        <end position="22"/>
    </location>
</feature>
<gene>
    <name evidence="2" type="ORF">g.15386</name>
</gene>
<dbReference type="AlphaFoldDB" id="A0A1B6KBB4"/>
<organism evidence="2">
    <name type="scientific">Graphocephala atropunctata</name>
    <dbReference type="NCBI Taxonomy" id="36148"/>
    <lineage>
        <taxon>Eukaryota</taxon>
        <taxon>Metazoa</taxon>
        <taxon>Ecdysozoa</taxon>
        <taxon>Arthropoda</taxon>
        <taxon>Hexapoda</taxon>
        <taxon>Insecta</taxon>
        <taxon>Pterygota</taxon>
        <taxon>Neoptera</taxon>
        <taxon>Paraneoptera</taxon>
        <taxon>Hemiptera</taxon>
        <taxon>Auchenorrhyncha</taxon>
        <taxon>Membracoidea</taxon>
        <taxon>Cicadellidae</taxon>
        <taxon>Cicadellinae</taxon>
        <taxon>Cicadellini</taxon>
        <taxon>Graphocephala</taxon>
    </lineage>
</organism>
<dbReference type="EMBL" id="GEBQ01031230">
    <property type="protein sequence ID" value="JAT08747.1"/>
    <property type="molecule type" value="Transcribed_RNA"/>
</dbReference>
<evidence type="ECO:0000313" key="2">
    <source>
        <dbReference type="EMBL" id="JAT08747.1"/>
    </source>
</evidence>
<protein>
    <submittedName>
        <fullName evidence="2">Uncharacterized protein</fullName>
    </submittedName>
</protein>
<sequence>MERRHSQLPQMTSTPRHHRNTVSLEVAFREVSPIFPVRKTKSMMPTKNSQSITPALKLTNEKTAIQPDGLSNCPATVENASQVLSQPDAPNQQSTSKKSVSFVETESLTRSRQRSITSRKTYVLPSVPEGTVQNATRVLSQPDAPNQQST</sequence>
<reference evidence="2" key="1">
    <citation type="submission" date="2015-11" db="EMBL/GenBank/DDBJ databases">
        <title>De novo transcriptome assembly of four potential Pierce s Disease insect vectors from Arizona vineyards.</title>
        <authorList>
            <person name="Tassone E.E."/>
        </authorList>
    </citation>
    <scope>NUCLEOTIDE SEQUENCE</scope>
</reference>
<feature type="non-terminal residue" evidence="2">
    <location>
        <position position="150"/>
    </location>
</feature>
<feature type="region of interest" description="Disordered" evidence="1">
    <location>
        <begin position="80"/>
        <end position="150"/>
    </location>
</feature>
<name>A0A1B6KBB4_9HEMI</name>
<proteinExistence type="predicted"/>
<feature type="compositionally biased region" description="Polar residues" evidence="1">
    <location>
        <begin position="131"/>
        <end position="150"/>
    </location>
</feature>
<evidence type="ECO:0000256" key="1">
    <source>
        <dbReference type="SAM" id="MobiDB-lite"/>
    </source>
</evidence>
<accession>A0A1B6KBB4</accession>
<feature type="compositionally biased region" description="Polar residues" evidence="1">
    <location>
        <begin position="80"/>
        <end position="120"/>
    </location>
</feature>